<dbReference type="GO" id="GO:0004222">
    <property type="term" value="F:metalloendopeptidase activity"/>
    <property type="evidence" value="ECO:0007669"/>
    <property type="project" value="TreeGrafter"/>
</dbReference>
<proteinExistence type="predicted"/>
<evidence type="ECO:0000313" key="5">
    <source>
        <dbReference type="Proteomes" id="UP000823750"/>
    </source>
</evidence>
<dbReference type="Gene3D" id="2.70.70.10">
    <property type="entry name" value="Glucose Permease (Domain IIA)"/>
    <property type="match status" value="1"/>
</dbReference>
<dbReference type="InterPro" id="IPR011055">
    <property type="entry name" value="Dup_hybrid_motif"/>
</dbReference>
<feature type="transmembrane region" description="Helical" evidence="2">
    <location>
        <begin position="36"/>
        <end position="57"/>
    </location>
</feature>
<organism evidence="4 5">
    <name type="scientific">Candidatus Cryptobacteroides excrementavium</name>
    <dbReference type="NCBI Taxonomy" id="2840759"/>
    <lineage>
        <taxon>Bacteria</taxon>
        <taxon>Pseudomonadati</taxon>
        <taxon>Bacteroidota</taxon>
        <taxon>Bacteroidia</taxon>
        <taxon>Bacteroidales</taxon>
        <taxon>Candidatus Cryptobacteroides</taxon>
    </lineage>
</organism>
<dbReference type="CDD" id="cd12797">
    <property type="entry name" value="M23_peptidase"/>
    <property type="match status" value="1"/>
</dbReference>
<evidence type="ECO:0000259" key="3">
    <source>
        <dbReference type="Pfam" id="PF01551"/>
    </source>
</evidence>
<name>A0A9D9NSU4_9BACT</name>
<keyword evidence="1" id="KW-0732">Signal</keyword>
<dbReference type="EMBL" id="JADILX010000129">
    <property type="protein sequence ID" value="MBO8486453.1"/>
    <property type="molecule type" value="Genomic_DNA"/>
</dbReference>
<dbReference type="Proteomes" id="UP000823750">
    <property type="component" value="Unassembled WGS sequence"/>
</dbReference>
<gene>
    <name evidence="4" type="ORF">IAB78_08535</name>
</gene>
<evidence type="ECO:0000313" key="4">
    <source>
        <dbReference type="EMBL" id="MBO8486453.1"/>
    </source>
</evidence>
<dbReference type="PANTHER" id="PTHR21666">
    <property type="entry name" value="PEPTIDASE-RELATED"/>
    <property type="match status" value="1"/>
</dbReference>
<dbReference type="SUPFAM" id="SSF51261">
    <property type="entry name" value="Duplicated hybrid motif"/>
    <property type="match status" value="1"/>
</dbReference>
<dbReference type="PANTHER" id="PTHR21666:SF289">
    <property type="entry name" value="L-ALA--D-GLU ENDOPEPTIDASE"/>
    <property type="match status" value="1"/>
</dbReference>
<comment type="caution">
    <text evidence="4">The sequence shown here is derived from an EMBL/GenBank/DDBJ whole genome shotgun (WGS) entry which is preliminary data.</text>
</comment>
<keyword evidence="2" id="KW-0812">Transmembrane</keyword>
<reference evidence="4" key="1">
    <citation type="submission" date="2020-10" db="EMBL/GenBank/DDBJ databases">
        <authorList>
            <person name="Gilroy R."/>
        </authorList>
    </citation>
    <scope>NUCLEOTIDE SEQUENCE</scope>
    <source>
        <strain evidence="4">B2-16538</strain>
    </source>
</reference>
<evidence type="ECO:0000256" key="2">
    <source>
        <dbReference type="SAM" id="Phobius"/>
    </source>
</evidence>
<sequence>MAQPKKEKKTTRFRLSLLDDQTHENLWDMRFTRTNFIITAISVVVIFSLAIFSITAFTPLRTFIPGYPDAHSKRAAIMNAMRIDSLETVVNSWELYTENLRRVLDGADPISIDSIMRLKNMQSMSDRPAKAARQDSILRQKVLDEEQFGLSESRRRDLPIEGMHFFVPLKGVISQPYDKIVHPYIDITAPANSVVKSTLDGTVIFAGWNDEAGYTIQIQHDNDIISTYKHNQKLLKKTGDKVSAGSPIAIVGNTGSLSTGDHLHFELWYRGEAVDPAKYINF</sequence>
<accession>A0A9D9NSU4</accession>
<evidence type="ECO:0000256" key="1">
    <source>
        <dbReference type="ARBA" id="ARBA00022729"/>
    </source>
</evidence>
<dbReference type="InterPro" id="IPR016047">
    <property type="entry name" value="M23ase_b-sheet_dom"/>
</dbReference>
<dbReference type="AlphaFoldDB" id="A0A9D9NSU4"/>
<dbReference type="InterPro" id="IPR050570">
    <property type="entry name" value="Cell_wall_metabolism_enzyme"/>
</dbReference>
<keyword evidence="2" id="KW-0472">Membrane</keyword>
<reference evidence="4" key="2">
    <citation type="journal article" date="2021" name="PeerJ">
        <title>Extensive microbial diversity within the chicken gut microbiome revealed by metagenomics and culture.</title>
        <authorList>
            <person name="Gilroy R."/>
            <person name="Ravi A."/>
            <person name="Getino M."/>
            <person name="Pursley I."/>
            <person name="Horton D.L."/>
            <person name="Alikhan N.F."/>
            <person name="Baker D."/>
            <person name="Gharbi K."/>
            <person name="Hall N."/>
            <person name="Watson M."/>
            <person name="Adriaenssens E.M."/>
            <person name="Foster-Nyarko E."/>
            <person name="Jarju S."/>
            <person name="Secka A."/>
            <person name="Antonio M."/>
            <person name="Oren A."/>
            <person name="Chaudhuri R.R."/>
            <person name="La Ragione R."/>
            <person name="Hildebrand F."/>
            <person name="Pallen M.J."/>
        </authorList>
    </citation>
    <scope>NUCLEOTIDE SEQUENCE</scope>
    <source>
        <strain evidence="4">B2-16538</strain>
    </source>
</reference>
<protein>
    <submittedName>
        <fullName evidence="4">M23 family metallopeptidase</fullName>
    </submittedName>
</protein>
<feature type="domain" description="M23ase beta-sheet core" evidence="3">
    <location>
        <begin position="182"/>
        <end position="276"/>
    </location>
</feature>
<dbReference type="Pfam" id="PF01551">
    <property type="entry name" value="Peptidase_M23"/>
    <property type="match status" value="1"/>
</dbReference>
<keyword evidence="2" id="KW-1133">Transmembrane helix</keyword>